<evidence type="ECO:0000256" key="5">
    <source>
        <dbReference type="ARBA" id="ARBA00023237"/>
    </source>
</evidence>
<proteinExistence type="inferred from homology"/>
<keyword evidence="3 6" id="KW-0732">Signal</keyword>
<evidence type="ECO:0000256" key="1">
    <source>
        <dbReference type="ARBA" id="ARBA00004442"/>
    </source>
</evidence>
<dbReference type="Pfam" id="PF06629">
    <property type="entry name" value="MipA"/>
    <property type="match status" value="1"/>
</dbReference>
<protein>
    <submittedName>
        <fullName evidence="7">MipA/OmpV family protein</fullName>
    </submittedName>
</protein>
<sequence>MRLFLAAAVLVASLAPAFAADPLEEAPTQSVENREIVFDAGVGLQLEPKFPSSRKYLFQPYPLFDLRFLRLPVFGDVVTGKVKSLSIYPAINFTGSREESDASYLAGTGKVDFAAELGPGIAFRHGPFRAFAEVRYGITGHNGFVGEVGADYIVTPFERFQFAFGPRVSAATDDYMDTYFSVPASATVLAPYDASGGFKDVGLTATATYRLTERLDLHARAAYTRFVGDAADSPIVKAGNQDEFRVGIGVTYEFGLDLY</sequence>
<dbReference type="EMBL" id="JAEKJA010000026">
    <property type="protein sequence ID" value="MBJ3778322.1"/>
    <property type="molecule type" value="Genomic_DNA"/>
</dbReference>
<reference evidence="7" key="1">
    <citation type="submission" date="2020-12" db="EMBL/GenBank/DDBJ databases">
        <title>Bacterial taxonomy.</title>
        <authorList>
            <person name="Pan X."/>
        </authorList>
    </citation>
    <scope>NUCLEOTIDE SEQUENCE</scope>
    <source>
        <strain evidence="7">B2012</strain>
    </source>
</reference>
<dbReference type="GO" id="GO:0009279">
    <property type="term" value="C:cell outer membrane"/>
    <property type="evidence" value="ECO:0007669"/>
    <property type="project" value="UniProtKB-SubCell"/>
</dbReference>
<dbReference type="InterPro" id="IPR010583">
    <property type="entry name" value="MipA"/>
</dbReference>
<evidence type="ECO:0000313" key="8">
    <source>
        <dbReference type="Proteomes" id="UP000609531"/>
    </source>
</evidence>
<comment type="caution">
    <text evidence="7">The sequence shown here is derived from an EMBL/GenBank/DDBJ whole genome shotgun (WGS) entry which is preliminary data.</text>
</comment>
<keyword evidence="8" id="KW-1185">Reference proteome</keyword>
<feature type="chain" id="PRO_5037681729" evidence="6">
    <location>
        <begin position="20"/>
        <end position="259"/>
    </location>
</feature>
<dbReference type="PANTHER" id="PTHR38776:SF1">
    <property type="entry name" value="MLTA-INTERACTING PROTEIN-RELATED"/>
    <property type="match status" value="1"/>
</dbReference>
<dbReference type="AlphaFoldDB" id="A0A934IQN7"/>
<dbReference type="Proteomes" id="UP000609531">
    <property type="component" value="Unassembled WGS sequence"/>
</dbReference>
<accession>A0A934IQN7</accession>
<evidence type="ECO:0000256" key="3">
    <source>
        <dbReference type="ARBA" id="ARBA00022729"/>
    </source>
</evidence>
<evidence type="ECO:0000313" key="7">
    <source>
        <dbReference type="EMBL" id="MBJ3778322.1"/>
    </source>
</evidence>
<name>A0A934IQN7_9HYPH</name>
<dbReference type="RefSeq" id="WP_198884224.1">
    <property type="nucleotide sequence ID" value="NZ_JAEKJA010000026.1"/>
</dbReference>
<evidence type="ECO:0000256" key="6">
    <source>
        <dbReference type="SAM" id="SignalP"/>
    </source>
</evidence>
<evidence type="ECO:0000256" key="4">
    <source>
        <dbReference type="ARBA" id="ARBA00023136"/>
    </source>
</evidence>
<dbReference type="PANTHER" id="PTHR38776">
    <property type="entry name" value="MLTA-INTERACTING PROTEIN-RELATED"/>
    <property type="match status" value="1"/>
</dbReference>
<keyword evidence="5" id="KW-0998">Cell outer membrane</keyword>
<evidence type="ECO:0000256" key="2">
    <source>
        <dbReference type="ARBA" id="ARBA00005722"/>
    </source>
</evidence>
<dbReference type="SUPFAM" id="SSF56935">
    <property type="entry name" value="Porins"/>
    <property type="match status" value="1"/>
</dbReference>
<keyword evidence="4" id="KW-0472">Membrane</keyword>
<organism evidence="7 8">
    <name type="scientific">Acuticoccus mangrovi</name>
    <dbReference type="NCBI Taxonomy" id="2796142"/>
    <lineage>
        <taxon>Bacteria</taxon>
        <taxon>Pseudomonadati</taxon>
        <taxon>Pseudomonadota</taxon>
        <taxon>Alphaproteobacteria</taxon>
        <taxon>Hyphomicrobiales</taxon>
        <taxon>Amorphaceae</taxon>
        <taxon>Acuticoccus</taxon>
    </lineage>
</organism>
<comment type="subcellular location">
    <subcellularLocation>
        <location evidence="1">Cell outer membrane</location>
    </subcellularLocation>
</comment>
<feature type="signal peptide" evidence="6">
    <location>
        <begin position="1"/>
        <end position="19"/>
    </location>
</feature>
<comment type="similarity">
    <text evidence="2">Belongs to the MipA/OmpV family.</text>
</comment>
<gene>
    <name evidence="7" type="ORF">JCR33_21665</name>
</gene>